<dbReference type="GO" id="GO:0008775">
    <property type="term" value="F:acetate CoA-transferase activity"/>
    <property type="evidence" value="ECO:0007669"/>
    <property type="project" value="InterPro"/>
</dbReference>
<organism evidence="2 3">
    <name type="scientific">Janibacter indicus</name>
    <dbReference type="NCBI Taxonomy" id="857417"/>
    <lineage>
        <taxon>Bacteria</taxon>
        <taxon>Bacillati</taxon>
        <taxon>Actinomycetota</taxon>
        <taxon>Actinomycetes</taxon>
        <taxon>Micrococcales</taxon>
        <taxon>Intrasporangiaceae</taxon>
        <taxon>Janibacter</taxon>
    </lineage>
</organism>
<name>A0A1L3MJB9_9MICO</name>
<keyword evidence="2" id="KW-0378">Hydrolase</keyword>
<dbReference type="AlphaFoldDB" id="A0A1L3MJB9"/>
<evidence type="ECO:0000313" key="3">
    <source>
        <dbReference type="Proteomes" id="UP000182938"/>
    </source>
</evidence>
<dbReference type="PANTHER" id="PTHR21432:SF20">
    <property type="entry name" value="ACETYL-COA HYDROLASE"/>
    <property type="match status" value="1"/>
</dbReference>
<dbReference type="EMBL" id="CP013290">
    <property type="protein sequence ID" value="APH02432.1"/>
    <property type="molecule type" value="Genomic_DNA"/>
</dbReference>
<dbReference type="InterPro" id="IPR038460">
    <property type="entry name" value="AcetylCoA_hyd_C_sf"/>
</dbReference>
<feature type="domain" description="Acetyl-CoA hydrolase/transferase C-terminal" evidence="1">
    <location>
        <begin position="251"/>
        <end position="380"/>
    </location>
</feature>
<dbReference type="Gene3D" id="3.30.750.70">
    <property type="entry name" value="4-hydroxybutyrate coenzyme like domains"/>
    <property type="match status" value="1"/>
</dbReference>
<dbReference type="PANTHER" id="PTHR21432">
    <property type="entry name" value="ACETYL-COA HYDROLASE-RELATED"/>
    <property type="match status" value="1"/>
</dbReference>
<dbReference type="InterPro" id="IPR046433">
    <property type="entry name" value="ActCoA_hydro"/>
</dbReference>
<evidence type="ECO:0000313" key="2">
    <source>
        <dbReference type="EMBL" id="APH02432.1"/>
    </source>
</evidence>
<dbReference type="InterPro" id="IPR026888">
    <property type="entry name" value="AcetylCoA_hyd_C"/>
</dbReference>
<dbReference type="Gene3D" id="3.40.1080.10">
    <property type="entry name" value="Glutaconate Coenzyme A-transferase"/>
    <property type="match status" value="1"/>
</dbReference>
<dbReference type="KEGG" id="jte:ASJ30_13575"/>
<evidence type="ECO:0000259" key="1">
    <source>
        <dbReference type="Pfam" id="PF13336"/>
    </source>
</evidence>
<reference evidence="2 3" key="1">
    <citation type="submission" date="2015-11" db="EMBL/GenBank/DDBJ databases">
        <authorList>
            <person name="Zhang Y."/>
            <person name="Guo Z."/>
        </authorList>
    </citation>
    <scope>NUCLEOTIDE SEQUENCE [LARGE SCALE GENOMIC DNA]</scope>
    <source>
        <strain evidence="2 3">YFY001</strain>
    </source>
</reference>
<dbReference type="InterPro" id="IPR037171">
    <property type="entry name" value="NagB/RpiA_transferase-like"/>
</dbReference>
<dbReference type="GO" id="GO:0016787">
    <property type="term" value="F:hydrolase activity"/>
    <property type="evidence" value="ECO:0007669"/>
    <property type="project" value="UniProtKB-KW"/>
</dbReference>
<gene>
    <name evidence="2" type="ORF">ASJ30_13575</name>
</gene>
<dbReference type="GO" id="GO:0006083">
    <property type="term" value="P:acetate metabolic process"/>
    <property type="evidence" value="ECO:0007669"/>
    <property type="project" value="InterPro"/>
</dbReference>
<keyword evidence="3" id="KW-1185">Reference proteome</keyword>
<proteinExistence type="predicted"/>
<accession>A0A1L3MJB9</accession>
<dbReference type="Pfam" id="PF13336">
    <property type="entry name" value="AcetylCoA_hyd_C"/>
    <property type="match status" value="1"/>
</dbReference>
<protein>
    <submittedName>
        <fullName evidence="2">Acetyl-CoA hydrolase</fullName>
    </submittedName>
</protein>
<sequence>MTLRSSDLTDLLRPGHRVVVGDGIGTPTGILPVLADAARAVEDLHLLLGWLPQADDRLDPTPFADVRTLMGGWGLRRHVEAGAVHAPPVRLSAVPALLVGPWRPDVVVVTAVPRDDGSLGLGTEVSWLPAAIASGATVAAVVNRNRPRCEVGPPLPQERLVIVGESDEPPIELRFSAPEEGHRALAERVVELIPQGARLQVGPGALGTAVLDALREPISIDSGLLPEAVVDLDARGLMRGEAVTTYLAGGSRLLQWADGRPLLRPVGYTHDGTRLSTGAPLVAVNTALEVDDQGQVNVEGFPSASVGGVGGHGDYAVSATRSPGGLSIVALLTEHKGRSTLVDHLSAPVSTPSHDVDVLVTERGAVDLRGLDRAERAAAIRALWNH</sequence>
<dbReference type="Proteomes" id="UP000182938">
    <property type="component" value="Chromosome"/>
</dbReference>
<dbReference type="SUPFAM" id="SSF100950">
    <property type="entry name" value="NagB/RpiA/CoA transferase-like"/>
    <property type="match status" value="2"/>
</dbReference>
<dbReference type="Gene3D" id="3.40.1080.20">
    <property type="entry name" value="Acetyl-CoA hydrolase/transferase C-terminal domain"/>
    <property type="match status" value="1"/>
</dbReference>